<sequence length="102" mass="11250">MESIRNTGSCAPRNWDLWSGAAPLSCVKISVIDIGADGAGMDTIANFGPSGTTIWKDWFGAVLNPDEYGASAWSKTRKARMLLLRGDREIFWKSLGTEFLFF</sequence>
<protein>
    <submittedName>
        <fullName evidence="1">Uncharacterized protein</fullName>
    </submittedName>
</protein>
<accession>A0A292Q111</accession>
<dbReference type="Proteomes" id="UP001412239">
    <property type="component" value="Unassembled WGS sequence"/>
</dbReference>
<dbReference type="AlphaFoldDB" id="A0A292Q111"/>
<dbReference type="EMBL" id="LN890972">
    <property type="protein sequence ID" value="CUS13522.1"/>
    <property type="molecule type" value="Genomic_DNA"/>
</dbReference>
<reference evidence="1" key="1">
    <citation type="submission" date="2015-10" db="EMBL/GenBank/DDBJ databases">
        <authorList>
            <person name="Regsiter A."/>
            <person name="william w."/>
        </authorList>
    </citation>
    <scope>NUCLEOTIDE SEQUENCE</scope>
    <source>
        <strain evidence="1">Montdore</strain>
    </source>
</reference>
<evidence type="ECO:0000313" key="2">
    <source>
        <dbReference type="Proteomes" id="UP001412239"/>
    </source>
</evidence>
<evidence type="ECO:0000313" key="1">
    <source>
        <dbReference type="EMBL" id="CUS13522.1"/>
    </source>
</evidence>
<name>A0A292Q111_9PEZI</name>
<keyword evidence="2" id="KW-1185">Reference proteome</keyword>
<proteinExistence type="predicted"/>
<gene>
    <name evidence="1" type="ORF">GSTUAT00002461001</name>
</gene>
<organism evidence="1 2">
    <name type="scientific">Tuber aestivum</name>
    <name type="common">summer truffle</name>
    <dbReference type="NCBI Taxonomy" id="59557"/>
    <lineage>
        <taxon>Eukaryota</taxon>
        <taxon>Fungi</taxon>
        <taxon>Dikarya</taxon>
        <taxon>Ascomycota</taxon>
        <taxon>Pezizomycotina</taxon>
        <taxon>Pezizomycetes</taxon>
        <taxon>Pezizales</taxon>
        <taxon>Tuberaceae</taxon>
        <taxon>Tuber</taxon>
    </lineage>
</organism>